<dbReference type="PANTHER" id="PTHR10039:SF14">
    <property type="entry name" value="NACHT DOMAIN-CONTAINING PROTEIN"/>
    <property type="match status" value="1"/>
</dbReference>
<dbReference type="PROSITE" id="PS50297">
    <property type="entry name" value="ANK_REP_REGION"/>
    <property type="match status" value="2"/>
</dbReference>
<proteinExistence type="predicted"/>
<dbReference type="Gene3D" id="1.25.40.20">
    <property type="entry name" value="Ankyrin repeat-containing domain"/>
    <property type="match status" value="1"/>
</dbReference>
<dbReference type="Gene3D" id="3.40.50.300">
    <property type="entry name" value="P-loop containing nucleotide triphosphate hydrolases"/>
    <property type="match status" value="1"/>
</dbReference>
<accession>A0A6A5Z801</accession>
<feature type="domain" description="Nephrocystin 3-like N-terminal" evidence="4">
    <location>
        <begin position="61"/>
        <end position="235"/>
    </location>
</feature>
<name>A0A6A5Z801_9PLEO</name>
<dbReference type="InterPro" id="IPR036770">
    <property type="entry name" value="Ankyrin_rpt-contain_sf"/>
</dbReference>
<organism evidence="5 6">
    <name type="scientific">Lophiotrema nucula</name>
    <dbReference type="NCBI Taxonomy" id="690887"/>
    <lineage>
        <taxon>Eukaryota</taxon>
        <taxon>Fungi</taxon>
        <taxon>Dikarya</taxon>
        <taxon>Ascomycota</taxon>
        <taxon>Pezizomycotina</taxon>
        <taxon>Dothideomycetes</taxon>
        <taxon>Pleosporomycetidae</taxon>
        <taxon>Pleosporales</taxon>
        <taxon>Lophiotremataceae</taxon>
        <taxon>Lophiotrema</taxon>
    </lineage>
</organism>
<feature type="repeat" description="ANK" evidence="2">
    <location>
        <begin position="956"/>
        <end position="988"/>
    </location>
</feature>
<evidence type="ECO:0000256" key="3">
    <source>
        <dbReference type="SAM" id="MobiDB-lite"/>
    </source>
</evidence>
<dbReference type="Pfam" id="PF12796">
    <property type="entry name" value="Ank_2"/>
    <property type="match status" value="1"/>
</dbReference>
<keyword evidence="2" id="KW-0040">ANK repeat</keyword>
<dbReference type="SUPFAM" id="SSF140860">
    <property type="entry name" value="Pseudo ankyrin repeat-like"/>
    <property type="match status" value="1"/>
</dbReference>
<evidence type="ECO:0000256" key="2">
    <source>
        <dbReference type="PROSITE-ProRule" id="PRU00023"/>
    </source>
</evidence>
<dbReference type="PROSITE" id="PS50088">
    <property type="entry name" value="ANK_REPEAT"/>
    <property type="match status" value="3"/>
</dbReference>
<dbReference type="AlphaFoldDB" id="A0A6A5Z801"/>
<dbReference type="InterPro" id="IPR056884">
    <property type="entry name" value="NPHP3-like_N"/>
</dbReference>
<evidence type="ECO:0000313" key="5">
    <source>
        <dbReference type="EMBL" id="KAF2115306.1"/>
    </source>
</evidence>
<dbReference type="InterPro" id="IPR027417">
    <property type="entry name" value="P-loop_NTPase"/>
</dbReference>
<dbReference type="Pfam" id="PF24883">
    <property type="entry name" value="NPHP3_N"/>
    <property type="match status" value="1"/>
</dbReference>
<dbReference type="InterPro" id="IPR002110">
    <property type="entry name" value="Ankyrin_rpt"/>
</dbReference>
<dbReference type="OrthoDB" id="3685311at2759"/>
<feature type="repeat" description="ANK" evidence="2">
    <location>
        <begin position="915"/>
        <end position="947"/>
    </location>
</feature>
<dbReference type="SUPFAM" id="SSF52540">
    <property type="entry name" value="P-loop containing nucleoside triphosphate hydrolases"/>
    <property type="match status" value="1"/>
</dbReference>
<dbReference type="EMBL" id="ML977323">
    <property type="protein sequence ID" value="KAF2115306.1"/>
    <property type="molecule type" value="Genomic_DNA"/>
</dbReference>
<protein>
    <recommendedName>
        <fullName evidence="4">Nephrocystin 3-like N-terminal domain-containing protein</fullName>
    </recommendedName>
</protein>
<evidence type="ECO:0000313" key="6">
    <source>
        <dbReference type="Proteomes" id="UP000799770"/>
    </source>
</evidence>
<gene>
    <name evidence="5" type="ORF">BDV96DRAFT_631956</name>
</gene>
<reference evidence="5" key="1">
    <citation type="journal article" date="2020" name="Stud. Mycol.">
        <title>101 Dothideomycetes genomes: a test case for predicting lifestyles and emergence of pathogens.</title>
        <authorList>
            <person name="Haridas S."/>
            <person name="Albert R."/>
            <person name="Binder M."/>
            <person name="Bloem J."/>
            <person name="Labutti K."/>
            <person name="Salamov A."/>
            <person name="Andreopoulos B."/>
            <person name="Baker S."/>
            <person name="Barry K."/>
            <person name="Bills G."/>
            <person name="Bluhm B."/>
            <person name="Cannon C."/>
            <person name="Castanera R."/>
            <person name="Culley D."/>
            <person name="Daum C."/>
            <person name="Ezra D."/>
            <person name="Gonzalez J."/>
            <person name="Henrissat B."/>
            <person name="Kuo A."/>
            <person name="Liang C."/>
            <person name="Lipzen A."/>
            <person name="Lutzoni F."/>
            <person name="Magnuson J."/>
            <person name="Mondo S."/>
            <person name="Nolan M."/>
            <person name="Ohm R."/>
            <person name="Pangilinan J."/>
            <person name="Park H.-J."/>
            <person name="Ramirez L."/>
            <person name="Alfaro M."/>
            <person name="Sun H."/>
            <person name="Tritt A."/>
            <person name="Yoshinaga Y."/>
            <person name="Zwiers L.-H."/>
            <person name="Turgeon B."/>
            <person name="Goodwin S."/>
            <person name="Spatafora J."/>
            <person name="Crous P."/>
            <person name="Grigoriev I."/>
        </authorList>
    </citation>
    <scope>NUCLEOTIDE SEQUENCE</scope>
    <source>
        <strain evidence="5">CBS 627.86</strain>
    </source>
</reference>
<dbReference type="SUPFAM" id="SSF48403">
    <property type="entry name" value="Ankyrin repeat"/>
    <property type="match status" value="1"/>
</dbReference>
<dbReference type="PANTHER" id="PTHR10039">
    <property type="entry name" value="AMELOGENIN"/>
    <property type="match status" value="1"/>
</dbReference>
<dbReference type="Proteomes" id="UP000799770">
    <property type="component" value="Unassembled WGS sequence"/>
</dbReference>
<feature type="repeat" description="ANK" evidence="2">
    <location>
        <begin position="989"/>
        <end position="1014"/>
    </location>
</feature>
<evidence type="ECO:0000256" key="1">
    <source>
        <dbReference type="ARBA" id="ARBA00022737"/>
    </source>
</evidence>
<feature type="compositionally biased region" description="Low complexity" evidence="3">
    <location>
        <begin position="439"/>
        <end position="462"/>
    </location>
</feature>
<keyword evidence="1" id="KW-0677">Repeat</keyword>
<evidence type="ECO:0000259" key="4">
    <source>
        <dbReference type="Pfam" id="PF24883"/>
    </source>
</evidence>
<sequence>MLQPCCGLFTMEQALRDTAIQAQLRPQESRILLNVMHGLTCRDSKKIDDWLKTFHGPRVDGTCTWILKDPEYLSWRSNKTAHLWIAGEAGMGKTFLANFLKDELSKPIQSIRPKSSRLLYYFCDGQNANESSAASILKSLLHQLYRLDPAKAEVIGAAFRDAPMMLLTTLDVNTLWTFLYSAVEQFHHGTTYCIIDGLDECDAVCKQAMMRLFENCLSRSCPNRAAGLKFIVTSRSQTQPSSFKMLKLEDHHDQIRADFRKCLEAKLNLFDTEGFVEDYDREAVERQLNTTLGSLTGFNFLHLRIILDVVRFRSNRPVALSDIYVRASSEGTDSPGADKETLLILDDCQIPRETKKDGQKVDVAPAGSYSIYRKTLDALPEQHRGRSLALLQMLALTQSPCTLRDLEGSLSIFAKRSTDTDTDPGTETETGIGTGTGRGTNTITGADTDTGTDAATGTSTGTLRPSTTSIREIVGMCFPIVGIFPENAAGQWLNSPDSTLLFTHIQFKEHVLEDMDSRGGEGSNGWFKRQLVHDGLAKMCLDIMRTHNENFSDRPATLEYSTNNWAHHLRLSSPANLSLFKAYWSWFSDQALLSKWWVSYAYNQLQFGLQPNDSDISMLQVAAMFGLTEFTNEILSYDKRYVENSMTEQKPNHSPPPLGWAIARSDQRAAETLLEAGCKVQSDHLPLAARSGLPMMRLIIEHMDKTKVEIHSAHMEVAFRTAVAAHHGDLIKLLKTVVDPSTKETFKIPAKAFSTAVQNGNNELAIKLLDDIPLTQQNRRDFITWSTLYHEERIIKEVMKRSSHLPALGSADRVGPLNQAISCGCPSLIGQLYSSEAIHLKDRLGLTPFDVAVKYRRTHVLQRLLQDESPDHPVFQPTSATANTAMTIAALRENFDLVDLLVVRGVDLTQEFRFDGWNFLHYAAAHDDREKVDQLIDAGLPINDRMKQDTSDYGLEGDTPLIIAIKKRHTEAVIALATKNADVSLKDAQGRTPMNLAEEFGNEEIVNFLKSRGA</sequence>
<keyword evidence="6" id="KW-1185">Reference proteome</keyword>
<dbReference type="SMART" id="SM00248">
    <property type="entry name" value="ANK"/>
    <property type="match status" value="8"/>
</dbReference>
<feature type="region of interest" description="Disordered" evidence="3">
    <location>
        <begin position="417"/>
        <end position="464"/>
    </location>
</feature>